<keyword evidence="8" id="KW-0677">Repeat</keyword>
<sequence>MICSISGEPAKEPVISPKSGHVFEKSLIETYIKENGTDPINNEELSVEELVAVNTHNDPVVRPRPPTLTSIPALLSTFQNEWDSLALETFSLRQELQKTRQELSTALYHHDAAIRVVARLTRERDEARDALAKLAASIGSANTIAESGSSNGNGAQEAASQEAVSAGLPENIVALINAKQQELTPTRKKRKTPAGWATAEQLKGFALQSTSKQLFTTVSKFALDPNTKKLILTGGGKSQAGVYSVESQSLIASFGASAIVSAVAWTTENLLVVGTKTGHIDVFRFEDSEVTAHGDNNSIDLSEYGRVVDIQPHPVSSLVTVISTTAAPKLQESTSTLSVLDLSSNTVVASFQGADATVSYTSLAVHPDGILVAVGTSNGTIEVRSLNSGGDIAATLDVGASNEGAAVGAVTALSFSENGYWLASAVAGLPASAELWDLRKLTQTALIALPTAESVEGSVVHALAFDYSGQFLAATTAAGVIDVVGYTKATKSWTPESLFAATDLAKPAAYSVAWGAGAGSLYVVSAKGAVQRYGLAEDVDMAE</sequence>
<dbReference type="PANTHER" id="PTHR43995:SF1">
    <property type="entry name" value="PRE-MRNA-PROCESSING FACTOR 19"/>
    <property type="match status" value="1"/>
</dbReference>
<evidence type="ECO:0000256" key="8">
    <source>
        <dbReference type="ARBA" id="ARBA00022737"/>
    </source>
</evidence>
<dbReference type="GO" id="GO:0005737">
    <property type="term" value="C:cytoplasm"/>
    <property type="evidence" value="ECO:0007669"/>
    <property type="project" value="TreeGrafter"/>
</dbReference>
<dbReference type="Pfam" id="PF00400">
    <property type="entry name" value="WD40"/>
    <property type="match status" value="1"/>
</dbReference>
<feature type="coiled-coil region" evidence="15">
    <location>
        <begin position="110"/>
        <end position="137"/>
    </location>
</feature>
<dbReference type="InterPro" id="IPR038959">
    <property type="entry name" value="Prp19"/>
</dbReference>
<dbReference type="Gene3D" id="2.130.10.10">
    <property type="entry name" value="YVTN repeat-like/Quinoprotein amine dehydrogenase"/>
    <property type="match status" value="1"/>
</dbReference>
<dbReference type="GO" id="GO:0006281">
    <property type="term" value="P:DNA repair"/>
    <property type="evidence" value="ECO:0007669"/>
    <property type="project" value="UniProtKB-KW"/>
</dbReference>
<dbReference type="EC" id="2.3.2.27" evidence="14"/>
<dbReference type="InterPro" id="IPR015943">
    <property type="entry name" value="WD40/YVTN_repeat-like_dom_sf"/>
</dbReference>
<evidence type="ECO:0000256" key="7">
    <source>
        <dbReference type="ARBA" id="ARBA00022728"/>
    </source>
</evidence>
<dbReference type="SMART" id="SM00320">
    <property type="entry name" value="WD40"/>
    <property type="match status" value="4"/>
</dbReference>
<reference evidence="18" key="1">
    <citation type="journal article" date="2020" name="Front. Microbiol.">
        <title>Phenotypic and Genetic Characterization of the Cheese Ripening Yeast Geotrichum candidum.</title>
        <authorList>
            <person name="Perkins V."/>
            <person name="Vignola S."/>
            <person name="Lessard M.H."/>
            <person name="Plante P.L."/>
            <person name="Corbeil J."/>
            <person name="Dugat-Bony E."/>
            <person name="Frenette M."/>
            <person name="Labrie S."/>
        </authorList>
    </citation>
    <scope>NUCLEOTIDE SEQUENCE</scope>
    <source>
        <strain evidence="18">LMA-70</strain>
    </source>
</reference>
<dbReference type="InterPro" id="IPR013083">
    <property type="entry name" value="Znf_RING/FYVE/PHD"/>
</dbReference>
<comment type="pathway">
    <text evidence="2 14">Protein modification; protein ubiquitination.</text>
</comment>
<evidence type="ECO:0000256" key="11">
    <source>
        <dbReference type="ARBA" id="ARBA00023187"/>
    </source>
</evidence>
<keyword evidence="4" id="KW-0853">WD repeat</keyword>
<dbReference type="SUPFAM" id="SSF57850">
    <property type="entry name" value="RING/U-box"/>
    <property type="match status" value="1"/>
</dbReference>
<evidence type="ECO:0000256" key="15">
    <source>
        <dbReference type="SAM" id="Coils"/>
    </source>
</evidence>
<dbReference type="InterPro" id="IPR055340">
    <property type="entry name" value="RING-Ubox_PRP19"/>
</dbReference>
<evidence type="ECO:0000256" key="16">
    <source>
        <dbReference type="SAM" id="MobiDB-lite"/>
    </source>
</evidence>
<dbReference type="GO" id="GO:0070534">
    <property type="term" value="P:protein K63-linked ubiquitination"/>
    <property type="evidence" value="ECO:0007669"/>
    <property type="project" value="UniProtKB-UniRule"/>
</dbReference>
<evidence type="ECO:0000256" key="10">
    <source>
        <dbReference type="ARBA" id="ARBA00022786"/>
    </source>
</evidence>
<evidence type="ECO:0000256" key="5">
    <source>
        <dbReference type="ARBA" id="ARBA00022664"/>
    </source>
</evidence>
<keyword evidence="9 14" id="KW-0227">DNA damage</keyword>
<comment type="function">
    <text evidence="14">Ubiquitin-protein ligase which is mainly involved pre-mRNA splicing and DNA repair. Required for pre-mRNA splicing as component of the spliceosome.</text>
</comment>
<keyword evidence="5 14" id="KW-0507">mRNA processing</keyword>
<dbReference type="GO" id="GO:0000974">
    <property type="term" value="C:Prp19 complex"/>
    <property type="evidence" value="ECO:0007669"/>
    <property type="project" value="UniProtKB-UniRule"/>
</dbReference>
<dbReference type="EMBL" id="QQZK01000034">
    <property type="protein sequence ID" value="KAF5101877.1"/>
    <property type="molecule type" value="Genomic_DNA"/>
</dbReference>
<dbReference type="GO" id="GO:0061630">
    <property type="term" value="F:ubiquitin protein ligase activity"/>
    <property type="evidence" value="ECO:0007669"/>
    <property type="project" value="UniProtKB-UniRule"/>
</dbReference>
<evidence type="ECO:0000256" key="3">
    <source>
        <dbReference type="ARBA" id="ARBA00006388"/>
    </source>
</evidence>
<dbReference type="SMART" id="SM00504">
    <property type="entry name" value="Ubox"/>
    <property type="match status" value="1"/>
</dbReference>
<dbReference type="SUPFAM" id="SSF50978">
    <property type="entry name" value="WD40 repeat-like"/>
    <property type="match status" value="1"/>
</dbReference>
<keyword evidence="7 14" id="KW-0747">Spliceosome</keyword>
<gene>
    <name evidence="18" type="ORF">DV451_002062</name>
</gene>
<dbReference type="AlphaFoldDB" id="A0A9P5KT32"/>
<keyword evidence="11 14" id="KW-0508">mRNA splicing</keyword>
<keyword evidence="15" id="KW-0175">Coiled coil</keyword>
<dbReference type="Proteomes" id="UP000750522">
    <property type="component" value="Unassembled WGS sequence"/>
</dbReference>
<keyword evidence="10 14" id="KW-0833">Ubl conjugation pathway</keyword>
<keyword evidence="13 14" id="KW-0539">Nucleus</keyword>
<feature type="region of interest" description="Disordered" evidence="16">
    <location>
        <begin position="143"/>
        <end position="162"/>
    </location>
</feature>
<reference evidence="18" key="2">
    <citation type="submission" date="2020-01" db="EMBL/GenBank/DDBJ databases">
        <authorList>
            <person name="Perkins V."/>
            <person name="Lessard M.-H."/>
            <person name="Dugat-Bony E."/>
            <person name="Frenette M."/>
            <person name="Labrie S."/>
        </authorList>
    </citation>
    <scope>NUCLEOTIDE SEQUENCE</scope>
    <source>
        <strain evidence="18">LMA-70</strain>
    </source>
</reference>
<evidence type="ECO:0000259" key="17">
    <source>
        <dbReference type="PROSITE" id="PS51698"/>
    </source>
</evidence>
<evidence type="ECO:0000256" key="13">
    <source>
        <dbReference type="ARBA" id="ARBA00023242"/>
    </source>
</evidence>
<evidence type="ECO:0000256" key="4">
    <source>
        <dbReference type="ARBA" id="ARBA00022574"/>
    </source>
</evidence>
<dbReference type="GO" id="GO:0071006">
    <property type="term" value="C:U2-type catalytic step 1 spliceosome"/>
    <property type="evidence" value="ECO:0007669"/>
    <property type="project" value="TreeGrafter"/>
</dbReference>
<dbReference type="InterPro" id="IPR036322">
    <property type="entry name" value="WD40_repeat_dom_sf"/>
</dbReference>
<feature type="domain" description="U-box" evidence="17">
    <location>
        <begin position="1"/>
        <end position="70"/>
    </location>
</feature>
<feature type="compositionally biased region" description="Polar residues" evidence="16">
    <location>
        <begin position="143"/>
        <end position="153"/>
    </location>
</feature>
<dbReference type="Pfam" id="PF04564">
    <property type="entry name" value="U-box"/>
    <property type="match status" value="1"/>
</dbReference>
<comment type="caution">
    <text evidence="18">The sequence shown here is derived from an EMBL/GenBank/DDBJ whole genome shotgun (WGS) entry which is preliminary data.</text>
</comment>
<dbReference type="PROSITE" id="PS51698">
    <property type="entry name" value="U_BOX"/>
    <property type="match status" value="1"/>
</dbReference>
<comment type="subunit">
    <text evidence="14">Homotetramer.</text>
</comment>
<evidence type="ECO:0000313" key="19">
    <source>
        <dbReference type="Proteomes" id="UP000750522"/>
    </source>
</evidence>
<dbReference type="InterPro" id="IPR001680">
    <property type="entry name" value="WD40_rpt"/>
</dbReference>
<comment type="similarity">
    <text evidence="3 14">Belongs to the WD repeat PRP19 family.</text>
</comment>
<evidence type="ECO:0000256" key="2">
    <source>
        <dbReference type="ARBA" id="ARBA00004906"/>
    </source>
</evidence>
<dbReference type="InterPro" id="IPR003613">
    <property type="entry name" value="Ubox_domain"/>
</dbReference>
<evidence type="ECO:0000256" key="9">
    <source>
        <dbReference type="ARBA" id="ARBA00022763"/>
    </source>
</evidence>
<evidence type="ECO:0000256" key="12">
    <source>
        <dbReference type="ARBA" id="ARBA00023204"/>
    </source>
</evidence>
<proteinExistence type="inferred from homology"/>
<dbReference type="FunFam" id="3.30.40.10:FF:000027">
    <property type="entry name" value="Pre-mRNA-processing factor 19, putative"/>
    <property type="match status" value="1"/>
</dbReference>
<dbReference type="InterPro" id="IPR013915">
    <property type="entry name" value="Prp19_cc"/>
</dbReference>
<keyword evidence="12 14" id="KW-0234">DNA repair</keyword>
<name>A0A9P5KT32_GEOCN</name>
<dbReference type="CDD" id="cd16656">
    <property type="entry name" value="RING-Ubox_PRP19"/>
    <property type="match status" value="1"/>
</dbReference>
<evidence type="ECO:0000256" key="1">
    <source>
        <dbReference type="ARBA" id="ARBA00004123"/>
    </source>
</evidence>
<dbReference type="PANTHER" id="PTHR43995">
    <property type="entry name" value="PRE-MRNA-PROCESSING FACTOR 19"/>
    <property type="match status" value="1"/>
</dbReference>
<accession>A0A9P5KT32</accession>
<organism evidence="18 19">
    <name type="scientific">Geotrichum candidum</name>
    <name type="common">Oospora lactis</name>
    <name type="synonym">Dipodascus geotrichum</name>
    <dbReference type="NCBI Taxonomy" id="1173061"/>
    <lineage>
        <taxon>Eukaryota</taxon>
        <taxon>Fungi</taxon>
        <taxon>Dikarya</taxon>
        <taxon>Ascomycota</taxon>
        <taxon>Saccharomycotina</taxon>
        <taxon>Dipodascomycetes</taxon>
        <taxon>Dipodascales</taxon>
        <taxon>Dipodascaceae</taxon>
        <taxon>Geotrichum</taxon>
    </lineage>
</organism>
<evidence type="ECO:0000256" key="14">
    <source>
        <dbReference type="RuleBase" id="RU367101"/>
    </source>
</evidence>
<comment type="subcellular location">
    <subcellularLocation>
        <location evidence="1 14">Nucleus</location>
    </subcellularLocation>
</comment>
<dbReference type="Pfam" id="PF08606">
    <property type="entry name" value="Prp19"/>
    <property type="match status" value="1"/>
</dbReference>
<keyword evidence="6 14" id="KW-0808">Transferase</keyword>
<protein>
    <recommendedName>
        <fullName evidence="14">Pre-mRNA-processing factor 19</fullName>
        <ecNumber evidence="14">2.3.2.27</ecNumber>
    </recommendedName>
</protein>
<dbReference type="GO" id="GO:0000398">
    <property type="term" value="P:mRNA splicing, via spliceosome"/>
    <property type="evidence" value="ECO:0007669"/>
    <property type="project" value="InterPro"/>
</dbReference>
<evidence type="ECO:0000313" key="18">
    <source>
        <dbReference type="EMBL" id="KAF5101877.1"/>
    </source>
</evidence>
<comment type="catalytic activity">
    <reaction evidence="14">
        <text>S-ubiquitinyl-[E2 ubiquitin-conjugating enzyme]-L-cysteine + [acceptor protein]-L-lysine = [E2 ubiquitin-conjugating enzyme]-L-cysteine + N(6)-ubiquitinyl-[acceptor protein]-L-lysine.</text>
        <dbReference type="EC" id="2.3.2.27"/>
    </reaction>
</comment>
<dbReference type="Gene3D" id="3.30.40.10">
    <property type="entry name" value="Zinc/RING finger domain, C3HC4 (zinc finger)"/>
    <property type="match status" value="1"/>
</dbReference>
<evidence type="ECO:0000256" key="6">
    <source>
        <dbReference type="ARBA" id="ARBA00022679"/>
    </source>
</evidence>